<keyword evidence="10" id="KW-1185">Reference proteome</keyword>
<sequence length="1119" mass="126503">MKLFYKLSFLFMVLCFSLDVGAQLTFVEIGDGNVQTNQPCYTSWNFSYTSIIFTSEELGGAKTIKAIAFNNTNADLTQWNADFDLPNQKLWIKHIPADRDEWPSMTYEDPNYNGYTLVWEGTLHYGELGWHVITFQTPFEYDGVSNLAIHWENSSGSENHNLKFASTTNGLRQVKLRGADGAVPQDSGYEPYPSGTRVNARFYYDSNGEPVVPNLLEPQPAAIKVDLDTHFKFTLGANTTTYDLYLGTDPDNLDKIASDQPVTDAGDYTYTLTELLSPKTKYYWKVVAKNATSQVESSVYNFTTQNIISDFPYLQDFEDYWVSTIDPDSPDTLSAVINNNYPDSSDWEWTNYWYCMKSNKNVYKGRFSAYVSAYATGEYYLMTPRFNLPSNMRVSFWWKNDYEVKEKVSGKDSTFLEVSVDGKKSWTALDTLCFESSSNEYVYNSVDLNNIQGNNVYFRWRYKCLNSMGARPFFIDNIKVEAIPTDAVISLQVDKLDFDTIVPAGRRTRRLIIRNDGTGNLVINGATSDGPFYCDINTTILPGEQDTALIYFKPTEIGEFDNNLIFSVNGASGNATVQCHGVAIEPVNKFFQNFDANKEIPSGWSTILSSKSNDIVQNIFVTSSYSDVYSMPNSLKMVRINSSDTLDKVILVSPGVIGYDLNKLTFYARKGASDYTLELVVGVLTDPEDPETFIPKKTIELSEDYTEYSVTFKSSTTQPYIGFMFGGWSPKTPFPYPTIRIDDIAWEPNTLGPPEPAVIGKPADESDSVDVYNGLTLSWAAGSSNTNGYKLYLGTTTACNEVLNGIELSKSEITYFVPADKFEFNTTYYWKVVSLNEYGECQNPDIWTFKTMPNPLVEEFPFTETFDKTINYNGQLDKPLGWTIIDANNDRISWDVVNHPPAVQGFTQDNSFGAMHVPFHITNPKDEWLFTPPMSMKEGYEYKIEFYIHTMMDFTTGLVYNEKISVWVGEDKTIEAMTDSLVAANVDQEETWVKVTATFVPSKTSTFHFGMHAFSDPNQYVLVLDNVTVTERQPQGVDNVFAEEVELFPNPATNILNIRCNTTTSSQSFKAKVFDITGKVIKDVTVNNGLVDVSDLRAGYYILKLEQDDKVYTARFVKR</sequence>
<organism evidence="9 10">
    <name type="scientific">Tenuifilum thalassicum</name>
    <dbReference type="NCBI Taxonomy" id="2590900"/>
    <lineage>
        <taxon>Bacteria</taxon>
        <taxon>Pseudomonadati</taxon>
        <taxon>Bacteroidota</taxon>
        <taxon>Bacteroidia</taxon>
        <taxon>Bacteroidales</taxon>
        <taxon>Tenuifilaceae</taxon>
        <taxon>Tenuifilum</taxon>
    </lineage>
</organism>
<keyword evidence="3" id="KW-0963">Cytoplasm</keyword>
<evidence type="ECO:0000313" key="9">
    <source>
        <dbReference type="EMBL" id="QKG80592.1"/>
    </source>
</evidence>
<dbReference type="Pfam" id="PF22544">
    <property type="entry name" value="HYDIN_VesB_CFA65-like_Ig"/>
    <property type="match status" value="1"/>
</dbReference>
<keyword evidence="4" id="KW-0969">Cilium</keyword>
<feature type="domain" description="HYDIN/VesB/CFA65-like Ig-like" evidence="8">
    <location>
        <begin position="488"/>
        <end position="577"/>
    </location>
</feature>
<evidence type="ECO:0000256" key="6">
    <source>
        <dbReference type="SAM" id="SignalP"/>
    </source>
</evidence>
<dbReference type="Proteomes" id="UP000500961">
    <property type="component" value="Chromosome"/>
</dbReference>
<evidence type="ECO:0000256" key="3">
    <source>
        <dbReference type="ARBA" id="ARBA00022490"/>
    </source>
</evidence>
<evidence type="ECO:0000259" key="7">
    <source>
        <dbReference type="Pfam" id="PF18962"/>
    </source>
</evidence>
<name>A0A7D3XEV7_9BACT</name>
<keyword evidence="6" id="KW-0732">Signal</keyword>
<evidence type="ECO:0000256" key="5">
    <source>
        <dbReference type="ARBA" id="ARBA00023273"/>
    </source>
</evidence>
<dbReference type="Gene3D" id="2.60.40.10">
    <property type="entry name" value="Immunoglobulins"/>
    <property type="match status" value="3"/>
</dbReference>
<evidence type="ECO:0000256" key="4">
    <source>
        <dbReference type="ARBA" id="ARBA00023069"/>
    </source>
</evidence>
<comment type="subcellular location">
    <subcellularLocation>
        <location evidence="1">Cell projection</location>
        <location evidence="1">Cilium</location>
    </subcellularLocation>
    <subcellularLocation>
        <location evidence="2">Cytoplasm</location>
    </subcellularLocation>
</comment>
<dbReference type="Gene3D" id="2.60.120.200">
    <property type="match status" value="2"/>
</dbReference>
<keyword evidence="5" id="KW-0966">Cell projection</keyword>
<evidence type="ECO:0000256" key="2">
    <source>
        <dbReference type="ARBA" id="ARBA00004496"/>
    </source>
</evidence>
<feature type="chain" id="PRO_5029593033" evidence="6">
    <location>
        <begin position="23"/>
        <end position="1119"/>
    </location>
</feature>
<evidence type="ECO:0000313" key="10">
    <source>
        <dbReference type="Proteomes" id="UP000500961"/>
    </source>
</evidence>
<dbReference type="NCBIfam" id="NF038128">
    <property type="entry name" value="choice_anch_J"/>
    <property type="match status" value="2"/>
</dbReference>
<dbReference type="InterPro" id="IPR026444">
    <property type="entry name" value="Secre_tail"/>
</dbReference>
<gene>
    <name evidence="9" type="ORF">FHG85_10025</name>
</gene>
<evidence type="ECO:0000256" key="1">
    <source>
        <dbReference type="ARBA" id="ARBA00004138"/>
    </source>
</evidence>
<evidence type="ECO:0000259" key="8">
    <source>
        <dbReference type="Pfam" id="PF22544"/>
    </source>
</evidence>
<dbReference type="RefSeq" id="WP_173075465.1">
    <property type="nucleotide sequence ID" value="NZ_CP041345.1"/>
</dbReference>
<dbReference type="GO" id="GO:0005737">
    <property type="term" value="C:cytoplasm"/>
    <property type="evidence" value="ECO:0007669"/>
    <property type="project" value="UniProtKB-SubCell"/>
</dbReference>
<dbReference type="EMBL" id="CP041345">
    <property type="protein sequence ID" value="QKG80592.1"/>
    <property type="molecule type" value="Genomic_DNA"/>
</dbReference>
<protein>
    <submittedName>
        <fullName evidence="9">T9SS type A sorting domain-containing protein</fullName>
    </submittedName>
</protein>
<dbReference type="InterPro" id="IPR053879">
    <property type="entry name" value="HYDIN_VesB_CFA65-like_Ig"/>
</dbReference>
<accession>A0A7D3XEV7</accession>
<dbReference type="KEGG" id="ttz:FHG85_10025"/>
<dbReference type="NCBIfam" id="TIGR04183">
    <property type="entry name" value="Por_Secre_tail"/>
    <property type="match status" value="1"/>
</dbReference>
<reference evidence="9 10" key="1">
    <citation type="submission" date="2019-07" db="EMBL/GenBank/DDBJ databases">
        <title>Thalassofilum flectens gen. nov., sp. nov., a novel moderate thermophilic anaerobe from a shallow sea hot spring in Kunashir Island (Russia), representing a new family in the order Bacteroidales, and proposal of Thalassofilacea fam. nov.</title>
        <authorList>
            <person name="Kochetkova T.V."/>
            <person name="Podosokorskaya O.A."/>
            <person name="Novikov A."/>
            <person name="Elcheninov A.G."/>
            <person name="Toshchakov S.V."/>
            <person name="Kublanov I.V."/>
        </authorList>
    </citation>
    <scope>NUCLEOTIDE SEQUENCE [LARGE SCALE GENOMIC DNA]</scope>
    <source>
        <strain evidence="9 10">38-H</strain>
    </source>
</reference>
<dbReference type="Pfam" id="PF18962">
    <property type="entry name" value="Por_Secre_tail"/>
    <property type="match status" value="1"/>
</dbReference>
<dbReference type="Gene3D" id="2.60.120.260">
    <property type="entry name" value="Galactose-binding domain-like"/>
    <property type="match status" value="1"/>
</dbReference>
<dbReference type="InterPro" id="IPR013783">
    <property type="entry name" value="Ig-like_fold"/>
</dbReference>
<feature type="domain" description="Secretion system C-terminal sorting" evidence="7">
    <location>
        <begin position="1047"/>
        <end position="1116"/>
    </location>
</feature>
<dbReference type="AlphaFoldDB" id="A0A7D3XEV7"/>
<feature type="signal peptide" evidence="6">
    <location>
        <begin position="1"/>
        <end position="22"/>
    </location>
</feature>
<proteinExistence type="predicted"/>